<dbReference type="PANTHER" id="PTHR43477:SF1">
    <property type="entry name" value="DIHYDROANTICAPSIN 7-DEHYDROGENASE"/>
    <property type="match status" value="1"/>
</dbReference>
<dbReference type="RefSeq" id="WP_059377153.1">
    <property type="nucleotide sequence ID" value="NZ_DF968064.1"/>
</dbReference>
<dbReference type="PRINTS" id="PR00081">
    <property type="entry name" value="GDHRDH"/>
</dbReference>
<dbReference type="Proteomes" id="UP000061227">
    <property type="component" value="Unassembled WGS sequence"/>
</dbReference>
<evidence type="ECO:0000256" key="2">
    <source>
        <dbReference type="ARBA" id="ARBA00023002"/>
    </source>
</evidence>
<dbReference type="CDD" id="cd05233">
    <property type="entry name" value="SDR_c"/>
    <property type="match status" value="1"/>
</dbReference>
<evidence type="ECO:0000313" key="3">
    <source>
        <dbReference type="EMBL" id="GAP02668.1"/>
    </source>
</evidence>
<dbReference type="Pfam" id="PF13561">
    <property type="entry name" value="adh_short_C2"/>
    <property type="match status" value="1"/>
</dbReference>
<dbReference type="NCBIfam" id="NF005118">
    <property type="entry name" value="PRK06550.1"/>
    <property type="match status" value="1"/>
</dbReference>
<organism evidence="3 4">
    <name type="scientific">Fructobacillus pseudoficulneus</name>
    <dbReference type="NCBI Taxonomy" id="220714"/>
    <lineage>
        <taxon>Bacteria</taxon>
        <taxon>Bacillati</taxon>
        <taxon>Bacillota</taxon>
        <taxon>Bacilli</taxon>
        <taxon>Lactobacillales</taxon>
        <taxon>Lactobacillaceae</taxon>
        <taxon>Fructobacillus</taxon>
    </lineage>
</organism>
<keyword evidence="4" id="KW-1185">Reference proteome</keyword>
<evidence type="ECO:0000313" key="4">
    <source>
        <dbReference type="Proteomes" id="UP000061227"/>
    </source>
</evidence>
<dbReference type="OrthoDB" id="9803333at2"/>
<dbReference type="Gene3D" id="3.40.50.720">
    <property type="entry name" value="NAD(P)-binding Rossmann-like Domain"/>
    <property type="match status" value="1"/>
</dbReference>
<comment type="similarity">
    <text evidence="1">Belongs to the short-chain dehydrogenases/reductases (SDR) family.</text>
</comment>
<dbReference type="InterPro" id="IPR002347">
    <property type="entry name" value="SDR_fam"/>
</dbReference>
<dbReference type="InterPro" id="IPR036291">
    <property type="entry name" value="NAD(P)-bd_dom_sf"/>
</dbReference>
<dbReference type="InterPro" id="IPR051122">
    <property type="entry name" value="SDR_DHRS6-like"/>
</dbReference>
<accession>A0A3F3H269</accession>
<evidence type="ECO:0000256" key="1">
    <source>
        <dbReference type="ARBA" id="ARBA00006484"/>
    </source>
</evidence>
<protein>
    <submittedName>
        <fullName evidence="3">3-ketoacyl-ACP reductase</fullName>
    </submittedName>
</protein>
<dbReference type="STRING" id="220714.SAMN05660469_0603"/>
<proteinExistence type="inferred from homology"/>
<dbReference type="FunFam" id="3.40.50.720:FF:000084">
    <property type="entry name" value="Short-chain dehydrogenase reductase"/>
    <property type="match status" value="1"/>
</dbReference>
<gene>
    <name evidence="3" type="primary">fabG</name>
    <name evidence="3" type="ORF">FPFC_021160</name>
</gene>
<name>A0A3F3H269_9LACO</name>
<dbReference type="EMBL" id="DF968064">
    <property type="protein sequence ID" value="GAP02668.1"/>
    <property type="molecule type" value="Genomic_DNA"/>
</dbReference>
<dbReference type="GO" id="GO:0008206">
    <property type="term" value="P:bile acid metabolic process"/>
    <property type="evidence" value="ECO:0007669"/>
    <property type="project" value="UniProtKB-ARBA"/>
</dbReference>
<dbReference type="SUPFAM" id="SSF51735">
    <property type="entry name" value="NAD(P)-binding Rossmann-fold domains"/>
    <property type="match status" value="1"/>
</dbReference>
<keyword evidence="2" id="KW-0560">Oxidoreductase</keyword>
<sequence>MIEQDYHNQNILLTGAASGIGFCQMKTYLDAGANVTAIDRQTIDYDHPHLTKVQADLGQRADLDQLVAKLAAADTPVFDIFLSTAGVLDSFQPLLDQSVETIENVLAVDLWPAVALTKAVLPQMVEQGRGQLVYMASIAGLQAGGGGAAYTMAKHALVGLTKQMTFDYASQGIRANAIAPGAIQTPMNAADFAGDGMMAKQVAEQTPAKRWADPQEVADLSLYLTSPQASYMNGAVLTLDGGWSLGH</sequence>
<dbReference type="AlphaFoldDB" id="A0A3F3H269"/>
<reference evidence="3 4" key="1">
    <citation type="journal article" date="2015" name="BMC Genomics">
        <title>Comparative genomics of Fructobacillus spp. and Leuconostoc spp. reveals niche-specific evolution of Fructobacillus spp.</title>
        <authorList>
            <person name="Endo A."/>
            <person name="Tanizawa Y."/>
            <person name="Tanaka N."/>
            <person name="Maeno S."/>
            <person name="Kumar H."/>
            <person name="Shiwa Y."/>
            <person name="Okada S."/>
            <person name="Yoshikawa H."/>
            <person name="Dicks L."/>
            <person name="Nakagawa J."/>
            <person name="Arita M."/>
        </authorList>
    </citation>
    <scope>NUCLEOTIDE SEQUENCE [LARGE SCALE GENOMIC DNA]</scope>
    <source>
        <strain evidence="3 4">DSM 15468</strain>
    </source>
</reference>
<dbReference type="PANTHER" id="PTHR43477">
    <property type="entry name" value="DIHYDROANTICAPSIN 7-DEHYDROGENASE"/>
    <property type="match status" value="1"/>
</dbReference>
<dbReference type="GO" id="GO:0016491">
    <property type="term" value="F:oxidoreductase activity"/>
    <property type="evidence" value="ECO:0007669"/>
    <property type="project" value="UniProtKB-KW"/>
</dbReference>